<evidence type="ECO:0000256" key="1">
    <source>
        <dbReference type="SAM" id="MobiDB-lite"/>
    </source>
</evidence>
<dbReference type="AlphaFoldDB" id="A0AA35VV26"/>
<protein>
    <submittedName>
        <fullName evidence="3">Uncharacterized protein</fullName>
    </submittedName>
</protein>
<evidence type="ECO:0000313" key="3">
    <source>
        <dbReference type="EMBL" id="CAI7993673.1"/>
    </source>
</evidence>
<reference evidence="3" key="1">
    <citation type="submission" date="2023-03" db="EMBL/GenBank/DDBJ databases">
        <authorList>
            <person name="Steffen K."/>
            <person name="Cardenas P."/>
        </authorList>
    </citation>
    <scope>NUCLEOTIDE SEQUENCE</scope>
</reference>
<accession>A0AA35VV26</accession>
<feature type="transmembrane region" description="Helical" evidence="2">
    <location>
        <begin position="374"/>
        <end position="396"/>
    </location>
</feature>
<dbReference type="PANTHER" id="PTHR38337:SF1">
    <property type="entry name" value="GUSTATORY RECEPTOR"/>
    <property type="match status" value="1"/>
</dbReference>
<proteinExistence type="predicted"/>
<comment type="caution">
    <text evidence="3">The sequence shown here is derived from an EMBL/GenBank/DDBJ whole genome shotgun (WGS) entry which is preliminary data.</text>
</comment>
<dbReference type="PANTHER" id="PTHR38337">
    <property type="entry name" value="AGAP010540-PA"/>
    <property type="match status" value="1"/>
</dbReference>
<dbReference type="EMBL" id="CASHTH010000193">
    <property type="protein sequence ID" value="CAI7993673.1"/>
    <property type="molecule type" value="Genomic_DNA"/>
</dbReference>
<gene>
    <name evidence="3" type="ORF">GBAR_LOCUS1297</name>
</gene>
<name>A0AA35VV26_GEOBA</name>
<feature type="transmembrane region" description="Helical" evidence="2">
    <location>
        <begin position="488"/>
        <end position="506"/>
    </location>
</feature>
<sequence>MMQDDERWRSLSLGAETIMLKNMAGGVDERSPLCINVPPEDDVSSEFTPQQTSRLPVPPRSRGRRSTDSFTNPGATTAVLLGDDSVERGLESSYRRLSGRKGAGYDGYADQQLTSSLELSTSSNEFVSIQGSDVTTQALELCEKWALKHYRRVLVALGWIPPQSDCCAPRLRKAIHVVLVLFWMLVIVGAFIAQILSCFRRDKFLAFHDSHTWRVYNESCHDLNNGINSLRIIPADDAKDYNTTCRTLYCDHKHLFTDYILFDVLLLVVYVYGVYLFRLFCISGCLWILVSLVIRILTIFSAHLMDNSVVIKWNSEIFYEAEKVVLVVFSLVGFLFFDMVYVATAMNHAVQSELLVWLDILECRRYLRTLNGRAATSVALIIFIVGNMAILAGLTLNKMNDYDEDDAFKLTVAVLNIITWFSLVSLPIIQATRVTRACHILKDTATEIRSRPLLYTNTPQLELDSLLLLTHCVRLRATLFGVPMTPPLVYGAVAMATFVAVLLSQWDDFFLSAL</sequence>
<evidence type="ECO:0000256" key="2">
    <source>
        <dbReference type="SAM" id="Phobius"/>
    </source>
</evidence>
<keyword evidence="2" id="KW-1133">Transmembrane helix</keyword>
<dbReference type="Proteomes" id="UP001174909">
    <property type="component" value="Unassembled WGS sequence"/>
</dbReference>
<organism evidence="3 4">
    <name type="scientific">Geodia barretti</name>
    <name type="common">Barrett's horny sponge</name>
    <dbReference type="NCBI Taxonomy" id="519541"/>
    <lineage>
        <taxon>Eukaryota</taxon>
        <taxon>Metazoa</taxon>
        <taxon>Porifera</taxon>
        <taxon>Demospongiae</taxon>
        <taxon>Heteroscleromorpha</taxon>
        <taxon>Tetractinellida</taxon>
        <taxon>Astrophorina</taxon>
        <taxon>Geodiidae</taxon>
        <taxon>Geodia</taxon>
    </lineage>
</organism>
<feature type="compositionally biased region" description="Polar residues" evidence="1">
    <location>
        <begin position="45"/>
        <end position="54"/>
    </location>
</feature>
<evidence type="ECO:0000313" key="4">
    <source>
        <dbReference type="Proteomes" id="UP001174909"/>
    </source>
</evidence>
<keyword evidence="2" id="KW-0812">Transmembrane</keyword>
<feature type="transmembrane region" description="Helical" evidence="2">
    <location>
        <begin position="177"/>
        <end position="196"/>
    </location>
</feature>
<keyword evidence="2" id="KW-0472">Membrane</keyword>
<feature type="transmembrane region" description="Helical" evidence="2">
    <location>
        <begin position="408"/>
        <end position="429"/>
    </location>
</feature>
<feature type="transmembrane region" description="Helical" evidence="2">
    <location>
        <begin position="284"/>
        <end position="304"/>
    </location>
</feature>
<feature type="region of interest" description="Disordered" evidence="1">
    <location>
        <begin position="36"/>
        <end position="77"/>
    </location>
</feature>
<feature type="transmembrane region" description="Helical" evidence="2">
    <location>
        <begin position="259"/>
        <end position="277"/>
    </location>
</feature>
<feature type="transmembrane region" description="Helical" evidence="2">
    <location>
        <begin position="324"/>
        <end position="343"/>
    </location>
</feature>
<keyword evidence="4" id="KW-1185">Reference proteome</keyword>